<dbReference type="SUPFAM" id="SSF51735">
    <property type="entry name" value="NAD(P)-binding Rossmann-fold domains"/>
    <property type="match status" value="1"/>
</dbReference>
<dbReference type="EMBL" id="LFTY01000002">
    <property type="protein sequence ID" value="KMW58052.1"/>
    <property type="molecule type" value="Genomic_DNA"/>
</dbReference>
<accession>A0A0J9E5N9</accession>
<dbReference type="InterPro" id="IPR057326">
    <property type="entry name" value="KR_dom"/>
</dbReference>
<dbReference type="OrthoDB" id="9803333at2"/>
<comment type="similarity">
    <text evidence="1">Belongs to the short-chain dehydrogenases/reductases (SDR) family.</text>
</comment>
<dbReference type="EC" id="1.1.1.100" evidence="4"/>
<dbReference type="Proteomes" id="UP000037178">
    <property type="component" value="Unassembled WGS sequence"/>
</dbReference>
<dbReference type="PRINTS" id="PR00081">
    <property type="entry name" value="GDHRDH"/>
</dbReference>
<keyword evidence="2 4" id="KW-0560">Oxidoreductase</keyword>
<keyword evidence="5" id="KW-1185">Reference proteome</keyword>
<dbReference type="PATRIC" id="fig|1675527.3.peg.3162"/>
<dbReference type="STRING" id="1675527.AIOL_003022"/>
<evidence type="ECO:0000256" key="1">
    <source>
        <dbReference type="ARBA" id="ARBA00006484"/>
    </source>
</evidence>
<dbReference type="PROSITE" id="PS00061">
    <property type="entry name" value="ADH_SHORT"/>
    <property type="match status" value="1"/>
</dbReference>
<dbReference type="Gene3D" id="3.40.50.720">
    <property type="entry name" value="NAD(P)-binding Rossmann-like Domain"/>
    <property type="match status" value="1"/>
</dbReference>
<dbReference type="CDD" id="cd05233">
    <property type="entry name" value="SDR_c"/>
    <property type="match status" value="1"/>
</dbReference>
<dbReference type="InterPro" id="IPR020904">
    <property type="entry name" value="Sc_DH/Rdtase_CS"/>
</dbReference>
<dbReference type="RefSeq" id="WP_049643707.1">
    <property type="nucleotide sequence ID" value="NZ_LFTY01000002.1"/>
</dbReference>
<dbReference type="Pfam" id="PF13561">
    <property type="entry name" value="adh_short_C2"/>
    <property type="match status" value="1"/>
</dbReference>
<evidence type="ECO:0000259" key="3">
    <source>
        <dbReference type="SMART" id="SM00822"/>
    </source>
</evidence>
<comment type="caution">
    <text evidence="4">The sequence shown here is derived from an EMBL/GenBank/DDBJ whole genome shotgun (WGS) entry which is preliminary data.</text>
</comment>
<dbReference type="SMART" id="SM00822">
    <property type="entry name" value="PKS_KR"/>
    <property type="match status" value="1"/>
</dbReference>
<gene>
    <name evidence="4" type="ORF">AIOL_003022</name>
</gene>
<evidence type="ECO:0000256" key="2">
    <source>
        <dbReference type="ARBA" id="ARBA00023002"/>
    </source>
</evidence>
<sequence length="232" mass="24240">MRNIVITGAAGGIGRALCPLLRGENLLLIDRPESGVEALAEDLGAKAVAGAPLSAEECHAALAELDGPVHGFAHLAGSFTPDPELGGDPSIWTSTIQNNVENAYNFATALEPRLSDDHMTRIVFVASLAFRQGSGDHTAYSVAKGGIVGLTRSLARRFAPRATVNALAPGIIETPMPAHIIATRGNLLRASNPLGRFGQPEEVASVIRFLLSDEASYINGQTINVDGGHSMA</sequence>
<reference evidence="4 5" key="1">
    <citation type="submission" date="2015-06" db="EMBL/GenBank/DDBJ databases">
        <title>Draft genome sequence of an Alphaproteobacteria species associated to the Mediterranean sponge Oscarella lobularis.</title>
        <authorList>
            <person name="Jourda C."/>
            <person name="Santini S."/>
            <person name="Claverie J.-M."/>
        </authorList>
    </citation>
    <scope>NUCLEOTIDE SEQUENCE [LARGE SCALE GENOMIC DNA]</scope>
    <source>
        <strain evidence="4">IGS</strain>
    </source>
</reference>
<dbReference type="GO" id="GO:0004316">
    <property type="term" value="F:3-oxoacyl-[acyl-carrier-protein] reductase (NADPH) activity"/>
    <property type="evidence" value="ECO:0007669"/>
    <property type="project" value="UniProtKB-EC"/>
</dbReference>
<dbReference type="InterPro" id="IPR002347">
    <property type="entry name" value="SDR_fam"/>
</dbReference>
<proteinExistence type="inferred from homology"/>
<dbReference type="InterPro" id="IPR036291">
    <property type="entry name" value="NAD(P)-bd_dom_sf"/>
</dbReference>
<name>A0A0J9E5N9_9RHOB</name>
<dbReference type="AlphaFoldDB" id="A0A0J9E5N9"/>
<organism evidence="4 5">
    <name type="scientific">Candidatus Rhodobacter oscarellae</name>
    <dbReference type="NCBI Taxonomy" id="1675527"/>
    <lineage>
        <taxon>Bacteria</taxon>
        <taxon>Pseudomonadati</taxon>
        <taxon>Pseudomonadota</taxon>
        <taxon>Alphaproteobacteria</taxon>
        <taxon>Rhodobacterales</taxon>
        <taxon>Rhodobacter group</taxon>
        <taxon>Rhodobacter</taxon>
    </lineage>
</organism>
<protein>
    <submittedName>
        <fullName evidence="4">3-oxoacyl-[acyl-carrier protein] reductase</fullName>
        <ecNumber evidence="4">1.1.1.100</ecNumber>
    </submittedName>
</protein>
<dbReference type="PANTHER" id="PTHR42760">
    <property type="entry name" value="SHORT-CHAIN DEHYDROGENASES/REDUCTASES FAMILY MEMBER"/>
    <property type="match status" value="1"/>
</dbReference>
<evidence type="ECO:0000313" key="4">
    <source>
        <dbReference type="EMBL" id="KMW58052.1"/>
    </source>
</evidence>
<feature type="domain" description="Ketoreductase" evidence="3">
    <location>
        <begin position="2"/>
        <end position="174"/>
    </location>
</feature>
<evidence type="ECO:0000313" key="5">
    <source>
        <dbReference type="Proteomes" id="UP000037178"/>
    </source>
</evidence>
<dbReference type="PANTHER" id="PTHR42760:SF133">
    <property type="entry name" value="3-OXOACYL-[ACYL-CARRIER-PROTEIN] REDUCTASE"/>
    <property type="match status" value="1"/>
</dbReference>